<dbReference type="GO" id="GO:0065002">
    <property type="term" value="P:intracellular protein transmembrane transport"/>
    <property type="evidence" value="ECO:0007669"/>
    <property type="project" value="UniProtKB-UniRule"/>
</dbReference>
<dbReference type="GO" id="GO:0006605">
    <property type="term" value="P:protein targeting"/>
    <property type="evidence" value="ECO:0007669"/>
    <property type="project" value="UniProtKB-UniRule"/>
</dbReference>
<evidence type="ECO:0000256" key="6">
    <source>
        <dbReference type="ARBA" id="ARBA00022989"/>
    </source>
</evidence>
<accession>A0A1G7Y0U4</accession>
<dbReference type="STRING" id="83401.SAMN05421742_103156"/>
<comment type="similarity">
    <text evidence="12">Belongs to the SecD/SecF family. SecF subfamily.</text>
</comment>
<comment type="subunit">
    <text evidence="12">Forms a complex with SecD. Part of the essential Sec protein translocation apparatus which comprises SecA, SecYEG and auxiliary proteins SecDF-YajC and YidC.</text>
</comment>
<feature type="transmembrane region" description="Helical" evidence="12">
    <location>
        <begin position="268"/>
        <end position="292"/>
    </location>
</feature>
<dbReference type="OrthoDB" id="9805019at2"/>
<dbReference type="InterPro" id="IPR055344">
    <property type="entry name" value="SecD_SecF_C_bact"/>
</dbReference>
<sequence length="369" mass="39523">MWRGFNILPHDTKLDFVGKRRIAAIASAIFLLASVGSLFTQGLNLGVDFAGGLLLEVRTEGPADVGQLRDKLGGLGLGDVAISSVGDSGRDVLIRVARQGGGDGAQTAALELVRQALGEEVEYRRTELVGPKVGDELKEDGAMAIGFALLAIAAYIWFRFEWQFALGALIALIHDVIATLGLFSLLQVEFNLTTVAALLTIAGYSVNDTVIVYDRVREELRRYKAMDLPDLVNMAMNRVLSRTILTSGTTLLAVLAIFIFGGDVLRGFAFALIWGVVVGTYSSIYVATPLLIQFNLRRGTDEEEEGDVPARFTDSGRAGSSAAPGDFGAGMDANKPAQKLAAERLAQAKEQARAEGKAPPPKDRGKGRR</sequence>
<feature type="transmembrane region" description="Helical" evidence="12">
    <location>
        <begin position="192"/>
        <end position="213"/>
    </location>
</feature>
<evidence type="ECO:0000259" key="14">
    <source>
        <dbReference type="Pfam" id="PF02355"/>
    </source>
</evidence>
<dbReference type="InterPro" id="IPR005665">
    <property type="entry name" value="SecF_bac"/>
</dbReference>
<evidence type="ECO:0000256" key="10">
    <source>
        <dbReference type="ARBA" id="ARBA00060856"/>
    </source>
</evidence>
<feature type="region of interest" description="Disordered" evidence="13">
    <location>
        <begin position="303"/>
        <end position="369"/>
    </location>
</feature>
<comment type="function">
    <text evidence="9 12">Part of the Sec protein translocase complex. Interacts with the SecYEG preprotein conducting channel. SecDF uses the proton motive force (PMF) to complete protein translocation after the ATP-dependent function of SecA.</text>
</comment>
<dbReference type="NCBIfam" id="TIGR00916">
    <property type="entry name" value="2A0604s01"/>
    <property type="match status" value="1"/>
</dbReference>
<keyword evidence="3 12" id="KW-1003">Cell membrane</keyword>
<evidence type="ECO:0000256" key="4">
    <source>
        <dbReference type="ARBA" id="ARBA00022692"/>
    </source>
</evidence>
<dbReference type="EMBL" id="FNCV01000003">
    <property type="protein sequence ID" value="SDG90021.1"/>
    <property type="molecule type" value="Genomic_DNA"/>
</dbReference>
<feature type="compositionally biased region" description="Basic and acidic residues" evidence="13">
    <location>
        <begin position="346"/>
        <end position="369"/>
    </location>
</feature>
<dbReference type="HAMAP" id="MF_01464_B">
    <property type="entry name" value="SecF_B"/>
    <property type="match status" value="1"/>
</dbReference>
<evidence type="ECO:0000313" key="16">
    <source>
        <dbReference type="Proteomes" id="UP000217076"/>
    </source>
</evidence>
<dbReference type="GO" id="GO:0015450">
    <property type="term" value="F:protein-transporting ATPase activity"/>
    <property type="evidence" value="ECO:0007669"/>
    <property type="project" value="InterPro"/>
</dbReference>
<comment type="similarity">
    <text evidence="11">In the N-terminal section; belongs to the SecD/SecF family. SecD subfamily.</text>
</comment>
<evidence type="ECO:0000256" key="13">
    <source>
        <dbReference type="SAM" id="MobiDB-lite"/>
    </source>
</evidence>
<dbReference type="RefSeq" id="WP_092616894.1">
    <property type="nucleotide sequence ID" value="NZ_FNCV01000003.1"/>
</dbReference>
<feature type="transmembrane region" description="Helical" evidence="12">
    <location>
        <begin position="244"/>
        <end position="262"/>
    </location>
</feature>
<dbReference type="SUPFAM" id="SSF82866">
    <property type="entry name" value="Multidrug efflux transporter AcrB transmembrane domain"/>
    <property type="match status" value="1"/>
</dbReference>
<dbReference type="Gene3D" id="1.20.1640.10">
    <property type="entry name" value="Multidrug efflux transporter AcrB transmembrane domain"/>
    <property type="match status" value="1"/>
</dbReference>
<dbReference type="InterPro" id="IPR022813">
    <property type="entry name" value="SecD/SecF_arch_bac"/>
</dbReference>
<dbReference type="AlphaFoldDB" id="A0A1G7Y0U4"/>
<dbReference type="Proteomes" id="UP000217076">
    <property type="component" value="Unassembled WGS sequence"/>
</dbReference>
<evidence type="ECO:0000313" key="15">
    <source>
        <dbReference type="EMBL" id="SDG90021.1"/>
    </source>
</evidence>
<keyword evidence="5 12" id="KW-0653">Protein transport</keyword>
<dbReference type="NCBIfam" id="TIGR00966">
    <property type="entry name" value="transloc_SecF"/>
    <property type="match status" value="1"/>
</dbReference>
<feature type="domain" description="Protein export membrane protein SecD/SecF C-terminal" evidence="14">
    <location>
        <begin position="115"/>
        <end position="294"/>
    </location>
</feature>
<evidence type="ECO:0000256" key="8">
    <source>
        <dbReference type="ARBA" id="ARBA00023136"/>
    </source>
</evidence>
<keyword evidence="4 12" id="KW-0812">Transmembrane</keyword>
<dbReference type="GO" id="GO:0005886">
    <property type="term" value="C:plasma membrane"/>
    <property type="evidence" value="ECO:0007669"/>
    <property type="project" value="UniProtKB-SubCell"/>
</dbReference>
<evidence type="ECO:0000256" key="2">
    <source>
        <dbReference type="ARBA" id="ARBA00022448"/>
    </source>
</evidence>
<evidence type="ECO:0000256" key="1">
    <source>
        <dbReference type="ARBA" id="ARBA00004651"/>
    </source>
</evidence>
<evidence type="ECO:0000256" key="11">
    <source>
        <dbReference type="ARBA" id="ARBA00061053"/>
    </source>
</evidence>
<feature type="transmembrane region" description="Helical" evidence="12">
    <location>
        <begin position="165"/>
        <end position="186"/>
    </location>
</feature>
<comment type="subcellular location">
    <subcellularLocation>
        <location evidence="1 12">Cell membrane</location>
        <topology evidence="1 12">Multi-pass membrane protein</topology>
    </subcellularLocation>
</comment>
<dbReference type="Pfam" id="PF02355">
    <property type="entry name" value="SecD_SecF_C"/>
    <property type="match status" value="1"/>
</dbReference>
<dbReference type="InterPro" id="IPR048634">
    <property type="entry name" value="SecD_SecF_C"/>
</dbReference>
<evidence type="ECO:0000256" key="3">
    <source>
        <dbReference type="ARBA" id="ARBA00022475"/>
    </source>
</evidence>
<dbReference type="InterPro" id="IPR022645">
    <property type="entry name" value="SecD/SecF_bac"/>
</dbReference>
<keyword evidence="8 12" id="KW-0472">Membrane</keyword>
<dbReference type="InterPro" id="IPR022646">
    <property type="entry name" value="SecD/SecF_CS"/>
</dbReference>
<evidence type="ECO:0000256" key="12">
    <source>
        <dbReference type="HAMAP-Rule" id="MF_01464"/>
    </source>
</evidence>
<dbReference type="PANTHER" id="PTHR30081">
    <property type="entry name" value="PROTEIN-EXPORT MEMBRANE PROTEIN SEC"/>
    <property type="match status" value="1"/>
</dbReference>
<evidence type="ECO:0000256" key="7">
    <source>
        <dbReference type="ARBA" id="ARBA00023010"/>
    </source>
</evidence>
<dbReference type="PANTHER" id="PTHR30081:SF8">
    <property type="entry name" value="PROTEIN TRANSLOCASE SUBUNIT SECF"/>
    <property type="match status" value="1"/>
</dbReference>
<evidence type="ECO:0000256" key="9">
    <source>
        <dbReference type="ARBA" id="ARBA00059018"/>
    </source>
</evidence>
<dbReference type="Pfam" id="PF07549">
    <property type="entry name" value="Sec_GG"/>
    <property type="match status" value="1"/>
</dbReference>
<feature type="transmembrane region" description="Helical" evidence="12">
    <location>
        <begin position="141"/>
        <end position="158"/>
    </location>
</feature>
<name>A0A1G7Y0U4_9PROT</name>
<comment type="similarity">
    <text evidence="10">In the C-terminal section; belongs to the SecD/SecF family. SecF subfamily.</text>
</comment>
<keyword evidence="2 12" id="KW-0813">Transport</keyword>
<keyword evidence="7 12" id="KW-0811">Translocation</keyword>
<feature type="transmembrane region" description="Helical" evidence="12">
    <location>
        <begin position="21"/>
        <end position="39"/>
    </location>
</feature>
<keyword evidence="6 12" id="KW-1133">Transmembrane helix</keyword>
<keyword evidence="16" id="KW-1185">Reference proteome</keyword>
<evidence type="ECO:0000256" key="5">
    <source>
        <dbReference type="ARBA" id="ARBA00022927"/>
    </source>
</evidence>
<reference evidence="16" key="1">
    <citation type="submission" date="2016-10" db="EMBL/GenBank/DDBJ databases">
        <authorList>
            <person name="Varghese N."/>
            <person name="Submissions S."/>
        </authorList>
    </citation>
    <scope>NUCLEOTIDE SEQUENCE [LARGE SCALE GENOMIC DNA]</scope>
    <source>
        <strain evidence="16">930I</strain>
    </source>
</reference>
<organism evidence="15 16">
    <name type="scientific">Roseospirillum parvum</name>
    <dbReference type="NCBI Taxonomy" id="83401"/>
    <lineage>
        <taxon>Bacteria</taxon>
        <taxon>Pseudomonadati</taxon>
        <taxon>Pseudomonadota</taxon>
        <taxon>Alphaproteobacteria</taxon>
        <taxon>Rhodospirillales</taxon>
        <taxon>Rhodospirillaceae</taxon>
        <taxon>Roseospirillum</taxon>
    </lineage>
</organism>
<dbReference type="FunFam" id="1.20.1640.10:FF:000024">
    <property type="entry name" value="Multifunctional fusion protein"/>
    <property type="match status" value="1"/>
</dbReference>
<proteinExistence type="inferred from homology"/>
<dbReference type="PRINTS" id="PR01755">
    <property type="entry name" value="SECFTRNLCASE"/>
</dbReference>
<dbReference type="GO" id="GO:0043952">
    <property type="term" value="P:protein transport by the Sec complex"/>
    <property type="evidence" value="ECO:0007669"/>
    <property type="project" value="UniProtKB-UniRule"/>
</dbReference>
<gene>
    <name evidence="12" type="primary">secF</name>
    <name evidence="15" type="ORF">SAMN05421742_103156</name>
</gene>
<protein>
    <recommendedName>
        <fullName evidence="12">Protein-export membrane protein SecF</fullName>
    </recommendedName>
</protein>